<dbReference type="InterPro" id="IPR052362">
    <property type="entry name" value="HTH-GbsR_regulator"/>
</dbReference>
<evidence type="ECO:0000313" key="6">
    <source>
        <dbReference type="Proteomes" id="UP001145072"/>
    </source>
</evidence>
<name>A0A9X3WJ37_9BACI</name>
<dbReference type="PANTHER" id="PTHR38465">
    <property type="entry name" value="HTH-TYPE TRANSCRIPTIONAL REGULATOR MJ1563-RELATED"/>
    <property type="match status" value="1"/>
</dbReference>
<keyword evidence="3 4" id="KW-0804">Transcription</keyword>
<dbReference type="GO" id="GO:0003677">
    <property type="term" value="F:DNA binding"/>
    <property type="evidence" value="ECO:0007669"/>
    <property type="project" value="UniProtKB-UniRule"/>
</dbReference>
<sequence length="183" mass="21558">MNTEFKILRDKIIEDNSETKTLFGMNETVKRLMGMMYYYEKSMTLDDMTEMLGMSKASMSNAVRELVEMDLVQKIHVKGERKVLYKVEDDNYECFIKYFCFQWRKLLIPKATSIKKQIAQLNRLKRKEGIDKDTVALIDKDLEKLQAALDYIDWLDRVTLLFESHEIFDYVPKGESARAKIGL</sequence>
<dbReference type="Gene3D" id="1.10.10.10">
    <property type="entry name" value="Winged helix-like DNA-binding domain superfamily/Winged helix DNA-binding domain"/>
    <property type="match status" value="1"/>
</dbReference>
<dbReference type="PANTHER" id="PTHR38465:SF1">
    <property type="entry name" value="HTH-TYPE TRANSCRIPTIONAL REGULATOR MJ1563-RELATED"/>
    <property type="match status" value="1"/>
</dbReference>
<evidence type="ECO:0000256" key="1">
    <source>
        <dbReference type="ARBA" id="ARBA00023015"/>
    </source>
</evidence>
<protein>
    <recommendedName>
        <fullName evidence="4">HTH-type transcriptional regulator</fullName>
    </recommendedName>
</protein>
<evidence type="ECO:0000256" key="4">
    <source>
        <dbReference type="PIRNR" id="PIRNR006707"/>
    </source>
</evidence>
<organism evidence="5 6">
    <name type="scientific">Aquibacillus koreensis</name>
    <dbReference type="NCBI Taxonomy" id="279446"/>
    <lineage>
        <taxon>Bacteria</taxon>
        <taxon>Bacillati</taxon>
        <taxon>Bacillota</taxon>
        <taxon>Bacilli</taxon>
        <taxon>Bacillales</taxon>
        <taxon>Bacillaceae</taxon>
        <taxon>Aquibacillus</taxon>
    </lineage>
</organism>
<dbReference type="InterPro" id="IPR036388">
    <property type="entry name" value="WH-like_DNA-bd_sf"/>
</dbReference>
<dbReference type="InterPro" id="IPR036390">
    <property type="entry name" value="WH_DNA-bd_sf"/>
</dbReference>
<dbReference type="InterPro" id="IPR026282">
    <property type="entry name" value="MJ1563"/>
</dbReference>
<comment type="similarity">
    <text evidence="4">Belongs to the GbsR family.</text>
</comment>
<evidence type="ECO:0000256" key="3">
    <source>
        <dbReference type="ARBA" id="ARBA00023163"/>
    </source>
</evidence>
<dbReference type="EMBL" id="JAMQJZ010000002">
    <property type="protein sequence ID" value="MDC3419490.1"/>
    <property type="molecule type" value="Genomic_DNA"/>
</dbReference>
<gene>
    <name evidence="5" type="ORF">NC661_03825</name>
</gene>
<dbReference type="PIRSF" id="PIRSF006707">
    <property type="entry name" value="MJ1563"/>
    <property type="match status" value="1"/>
</dbReference>
<evidence type="ECO:0000256" key="2">
    <source>
        <dbReference type="ARBA" id="ARBA00023125"/>
    </source>
</evidence>
<accession>A0A9X3WJ37</accession>
<evidence type="ECO:0000313" key="5">
    <source>
        <dbReference type="EMBL" id="MDC3419490.1"/>
    </source>
</evidence>
<dbReference type="RefSeq" id="WP_259869188.1">
    <property type="nucleotide sequence ID" value="NZ_JAMQJZ010000002.1"/>
</dbReference>
<dbReference type="AlphaFoldDB" id="A0A9X3WJ37"/>
<dbReference type="Proteomes" id="UP001145072">
    <property type="component" value="Unassembled WGS sequence"/>
</dbReference>
<proteinExistence type="inferred from homology"/>
<keyword evidence="1 4" id="KW-0805">Transcription regulation</keyword>
<comment type="caution">
    <text evidence="5">The sequence shown here is derived from an EMBL/GenBank/DDBJ whole genome shotgun (WGS) entry which is preliminary data.</text>
</comment>
<reference evidence="5" key="1">
    <citation type="submission" date="2022-06" db="EMBL/GenBank/DDBJ databases">
        <title>Aquibacillus sp. a new bacterium isolated from soil saline samples.</title>
        <authorList>
            <person name="Galisteo C."/>
            <person name="De La Haba R."/>
            <person name="Sanchez-Porro C."/>
            <person name="Ventosa A."/>
        </authorList>
    </citation>
    <scope>NUCLEOTIDE SEQUENCE</scope>
    <source>
        <strain evidence="5">JCM 12387</strain>
    </source>
</reference>
<keyword evidence="2 4" id="KW-0238">DNA-binding</keyword>
<dbReference type="SUPFAM" id="SSF46785">
    <property type="entry name" value="Winged helix' DNA-binding domain"/>
    <property type="match status" value="1"/>
</dbReference>
<keyword evidence="6" id="KW-1185">Reference proteome</keyword>